<dbReference type="RefSeq" id="WP_150078204.1">
    <property type="nucleotide sequence ID" value="NZ_VWOX01000012.1"/>
</dbReference>
<reference evidence="2 3" key="1">
    <citation type="submission" date="2019-08" db="EMBL/GenBank/DDBJ databases">
        <authorList>
            <person name="Dhanesh K."/>
            <person name="Kumar G."/>
            <person name="Sasikala C."/>
            <person name="Venkata Ramana C."/>
        </authorList>
    </citation>
    <scope>NUCLEOTIDE SEQUENCE [LARGE SCALE GENOMIC DNA]</scope>
    <source>
        <strain evidence="2 3">JC645</strain>
    </source>
</reference>
<dbReference type="EMBL" id="VWOX01000012">
    <property type="protein sequence ID" value="KAA5540638.1"/>
    <property type="molecule type" value="Genomic_DNA"/>
</dbReference>
<dbReference type="Proteomes" id="UP000324479">
    <property type="component" value="Unassembled WGS sequence"/>
</dbReference>
<name>A0A5M6CZH5_9BACT</name>
<evidence type="ECO:0000313" key="2">
    <source>
        <dbReference type="EMBL" id="KAA5540638.1"/>
    </source>
</evidence>
<sequence>MFRMILVLGCVGAAAFMAGWFTVQRDERETTIRFNREEIRADAAKAIEKGRELLNESQSQAYVPSGYGDQVAPQNGPYQVPESPMEYPPSYDGSYNGTPQYGAPGEPQQATRSPTPWQQLPVNTRSSQQY</sequence>
<keyword evidence="3" id="KW-1185">Reference proteome</keyword>
<dbReference type="AlphaFoldDB" id="A0A5M6CZH5"/>
<feature type="region of interest" description="Disordered" evidence="1">
    <location>
        <begin position="57"/>
        <end position="130"/>
    </location>
</feature>
<feature type="compositionally biased region" description="Polar residues" evidence="1">
    <location>
        <begin position="108"/>
        <end position="130"/>
    </location>
</feature>
<gene>
    <name evidence="2" type="ORF">FYK55_19785</name>
</gene>
<organism evidence="2 3">
    <name type="scientific">Roseiconus nitratireducens</name>
    <dbReference type="NCBI Taxonomy" id="2605748"/>
    <lineage>
        <taxon>Bacteria</taxon>
        <taxon>Pseudomonadati</taxon>
        <taxon>Planctomycetota</taxon>
        <taxon>Planctomycetia</taxon>
        <taxon>Pirellulales</taxon>
        <taxon>Pirellulaceae</taxon>
        <taxon>Roseiconus</taxon>
    </lineage>
</organism>
<evidence type="ECO:0000256" key="1">
    <source>
        <dbReference type="SAM" id="MobiDB-lite"/>
    </source>
</evidence>
<proteinExistence type="predicted"/>
<evidence type="ECO:0000313" key="3">
    <source>
        <dbReference type="Proteomes" id="UP000324479"/>
    </source>
</evidence>
<protein>
    <submittedName>
        <fullName evidence="2">Uncharacterized protein</fullName>
    </submittedName>
</protein>
<accession>A0A5M6CZH5</accession>
<comment type="caution">
    <text evidence="2">The sequence shown here is derived from an EMBL/GenBank/DDBJ whole genome shotgun (WGS) entry which is preliminary data.</text>
</comment>